<gene>
    <name evidence="1" type="ORF">AVDCRST_MAG93-9532</name>
</gene>
<accession>A0A6J4NLB1</accession>
<dbReference type="AlphaFoldDB" id="A0A6J4NLB1"/>
<proteinExistence type="predicted"/>
<organism evidence="1">
    <name type="scientific">uncultured Chloroflexia bacterium</name>
    <dbReference type="NCBI Taxonomy" id="1672391"/>
    <lineage>
        <taxon>Bacteria</taxon>
        <taxon>Bacillati</taxon>
        <taxon>Chloroflexota</taxon>
        <taxon>Chloroflexia</taxon>
        <taxon>environmental samples</taxon>
    </lineage>
</organism>
<reference evidence="1" key="1">
    <citation type="submission" date="2020-02" db="EMBL/GenBank/DDBJ databases">
        <authorList>
            <person name="Meier V. D."/>
        </authorList>
    </citation>
    <scope>NUCLEOTIDE SEQUENCE</scope>
    <source>
        <strain evidence="1">AVDCRST_MAG93</strain>
    </source>
</reference>
<feature type="non-terminal residue" evidence="1">
    <location>
        <position position="1"/>
    </location>
</feature>
<protein>
    <submittedName>
        <fullName evidence="1">Uncharacterized protein</fullName>
    </submittedName>
</protein>
<name>A0A6J4NLB1_9CHLR</name>
<dbReference type="EMBL" id="CADCTR010003202">
    <property type="protein sequence ID" value="CAA9387276.1"/>
    <property type="molecule type" value="Genomic_DNA"/>
</dbReference>
<feature type="non-terminal residue" evidence="1">
    <location>
        <position position="39"/>
    </location>
</feature>
<sequence length="39" mass="4463">WVIRSQASASLPAALCRHSERKVHRLYGGGWEPSSHLRY</sequence>
<evidence type="ECO:0000313" key="1">
    <source>
        <dbReference type="EMBL" id="CAA9387276.1"/>
    </source>
</evidence>